<dbReference type="EMBL" id="JAVUPU010000002">
    <property type="protein sequence ID" value="MDT9597973.1"/>
    <property type="molecule type" value="Genomic_DNA"/>
</dbReference>
<dbReference type="Gene3D" id="3.10.450.160">
    <property type="entry name" value="inner membrane protein cigr"/>
    <property type="match status" value="1"/>
</dbReference>
<dbReference type="RefSeq" id="WP_315723644.1">
    <property type="nucleotide sequence ID" value="NZ_JAVUPU010000002.1"/>
</dbReference>
<evidence type="ECO:0000256" key="2">
    <source>
        <dbReference type="SAM" id="SignalP"/>
    </source>
</evidence>
<feature type="signal peptide" evidence="2">
    <location>
        <begin position="1"/>
        <end position="24"/>
    </location>
</feature>
<evidence type="ECO:0000256" key="1">
    <source>
        <dbReference type="SAM" id="MobiDB-lite"/>
    </source>
</evidence>
<gene>
    <name evidence="3" type="ORF">RQX22_03300</name>
</gene>
<sequence length="296" mass="33297">MKKLSLFAMAASSTVLIPAAMAQAAAPNPDQGAHRPGGGAVAQHRVPQAGHSWRQGTRPQTRHVAPPQVRHRGGRMEMRQHHGMKPAGQHGGGFAHVRRIDRGGMLPHAWFGPRYHVRNWNLYGFSQPFGGGHWVRYYDDALLVDPYGRVLDGRYGVNWDVEGERWDYDDNGVPAYVGEGDFQPGQDDYEWAEDYARGNRDEGFVDDAPGDERPGERGRRYTYAYPGYAPPGYDCNCTGYGYGYGYGPVLVTETIVTTAPVMESVTRYEYVKERPAHRKVRPVYRSKDRKAVRRSK</sequence>
<proteinExistence type="predicted"/>
<dbReference type="InterPro" id="IPR024572">
    <property type="entry name" value="RcnB"/>
</dbReference>
<evidence type="ECO:0000313" key="4">
    <source>
        <dbReference type="Proteomes" id="UP001259572"/>
    </source>
</evidence>
<reference evidence="3 4" key="1">
    <citation type="submission" date="2023-05" db="EMBL/GenBank/DDBJ databases">
        <authorList>
            <person name="Guo Y."/>
        </authorList>
    </citation>
    <scope>NUCLEOTIDE SEQUENCE [LARGE SCALE GENOMIC DNA]</scope>
    <source>
        <strain evidence="3 4">GR2756</strain>
    </source>
</reference>
<dbReference type="Proteomes" id="UP001259572">
    <property type="component" value="Unassembled WGS sequence"/>
</dbReference>
<name>A0ABU3Q4T1_9SPHN</name>
<protein>
    <submittedName>
        <fullName evidence="3">RcnB family protein</fullName>
    </submittedName>
</protein>
<feature type="chain" id="PRO_5047179830" evidence="2">
    <location>
        <begin position="25"/>
        <end position="296"/>
    </location>
</feature>
<organism evidence="3 4">
    <name type="scientific">Sphingosinicella rhizophila</name>
    <dbReference type="NCBI Taxonomy" id="3050082"/>
    <lineage>
        <taxon>Bacteria</taxon>
        <taxon>Pseudomonadati</taxon>
        <taxon>Pseudomonadota</taxon>
        <taxon>Alphaproteobacteria</taxon>
        <taxon>Sphingomonadales</taxon>
        <taxon>Sphingosinicellaceae</taxon>
        <taxon>Sphingosinicella</taxon>
    </lineage>
</organism>
<keyword evidence="4" id="KW-1185">Reference proteome</keyword>
<feature type="region of interest" description="Disordered" evidence="1">
    <location>
        <begin position="26"/>
        <end position="71"/>
    </location>
</feature>
<dbReference type="Pfam" id="PF11776">
    <property type="entry name" value="RcnB"/>
    <property type="match status" value="1"/>
</dbReference>
<evidence type="ECO:0000313" key="3">
    <source>
        <dbReference type="EMBL" id="MDT9597973.1"/>
    </source>
</evidence>
<keyword evidence="2" id="KW-0732">Signal</keyword>
<comment type="caution">
    <text evidence="3">The sequence shown here is derived from an EMBL/GenBank/DDBJ whole genome shotgun (WGS) entry which is preliminary data.</text>
</comment>
<accession>A0ABU3Q4T1</accession>